<dbReference type="Pfam" id="PF14042">
    <property type="entry name" value="DUF4247"/>
    <property type="match status" value="1"/>
</dbReference>
<comment type="caution">
    <text evidence="1">The sequence shown here is derived from an EMBL/GenBank/DDBJ whole genome shotgun (WGS) entry which is preliminary data.</text>
</comment>
<evidence type="ECO:0000313" key="1">
    <source>
        <dbReference type="EMBL" id="MBU8824717.1"/>
    </source>
</evidence>
<dbReference type="InterPro" id="IPR025341">
    <property type="entry name" value="DUF4247"/>
</dbReference>
<evidence type="ECO:0000313" key="2">
    <source>
        <dbReference type="Proteomes" id="UP000696413"/>
    </source>
</evidence>
<dbReference type="EMBL" id="JAHBOM010000012">
    <property type="protein sequence ID" value="MBU8824717.1"/>
    <property type="molecule type" value="Genomic_DNA"/>
</dbReference>
<sequence length="142" mass="14845">MTRNQHFVLAAVLAIAGVVLLLLGISRLADVRSYIAKNYQHYSSSADGERYTCDGPPATVADTLAAEQRPEARASDRGIEYLRYDDYIVTVGADSPRPCSIRVEDIAGGYSRGSYIFLGPGFTPGSPAGGSGGSSGGPDGAK</sequence>
<proteinExistence type="predicted"/>
<accession>A0ABS6HPT5</accession>
<name>A0ABS6HPT5_MYCGD</name>
<reference evidence="1 2" key="1">
    <citation type="submission" date="2021-05" db="EMBL/GenBank/DDBJ databases">
        <title>Draft Genome Sequences of Clinical Respiratory Isolates of Mycobacterium goodii Recovered in Ireland.</title>
        <authorList>
            <person name="Flanagan P.R."/>
            <person name="Mok S."/>
            <person name="Roycroft E."/>
            <person name="Rogers T.R."/>
            <person name="Fitzgibbon M."/>
        </authorList>
    </citation>
    <scope>NUCLEOTIDE SEQUENCE [LARGE SCALE GENOMIC DNA]</scope>
    <source>
        <strain evidence="1 2">14IE55</strain>
    </source>
</reference>
<dbReference type="RefSeq" id="WP_100517939.1">
    <property type="nucleotide sequence ID" value="NZ_CP092364.2"/>
</dbReference>
<keyword evidence="2" id="KW-1185">Reference proteome</keyword>
<dbReference type="Proteomes" id="UP000696413">
    <property type="component" value="Unassembled WGS sequence"/>
</dbReference>
<protein>
    <submittedName>
        <fullName evidence="1">DUF4247 domain-containing protein</fullName>
    </submittedName>
</protein>
<organism evidence="1 2">
    <name type="scientific">Mycolicibacterium goodii</name>
    <name type="common">Mycobacterium goodii</name>
    <dbReference type="NCBI Taxonomy" id="134601"/>
    <lineage>
        <taxon>Bacteria</taxon>
        <taxon>Bacillati</taxon>
        <taxon>Actinomycetota</taxon>
        <taxon>Actinomycetes</taxon>
        <taxon>Mycobacteriales</taxon>
        <taxon>Mycobacteriaceae</taxon>
        <taxon>Mycolicibacterium</taxon>
    </lineage>
</organism>
<gene>
    <name evidence="1" type="ORF">KL859_17815</name>
</gene>